<keyword evidence="2 6" id="KW-0349">Heme</keyword>
<evidence type="ECO:0000259" key="9">
    <source>
        <dbReference type="PROSITE" id="PS51007"/>
    </source>
</evidence>
<feature type="region of interest" description="Disordered" evidence="7">
    <location>
        <begin position="181"/>
        <end position="200"/>
    </location>
</feature>
<evidence type="ECO:0000256" key="3">
    <source>
        <dbReference type="ARBA" id="ARBA00022723"/>
    </source>
</evidence>
<sequence length="200" mass="20931">MNTDPDIGRDIRGRENADPYEKHNPVPRLVLGVVAGMVIWAIGYIWTQRADGLAELGDRRDPATLAQAAGGGGRVADGKQLYAANCQACHQATGQGLPGVFPPLAGSPFVTGDAQIPAQILLHGLTGPVEVLGATYNGAMPAFGEQLGDAEIAALLTHIRAEWGNGAPAVDAATVAAARKEAESRKTPWRVEELPKPART</sequence>
<evidence type="ECO:0000256" key="8">
    <source>
        <dbReference type="SAM" id="Phobius"/>
    </source>
</evidence>
<evidence type="ECO:0000313" key="11">
    <source>
        <dbReference type="Proteomes" id="UP000721236"/>
    </source>
</evidence>
<dbReference type="PROSITE" id="PS51007">
    <property type="entry name" value="CYTC"/>
    <property type="match status" value="1"/>
</dbReference>
<keyword evidence="5 6" id="KW-0408">Iron</keyword>
<proteinExistence type="predicted"/>
<dbReference type="PANTHER" id="PTHR35008:SF8">
    <property type="entry name" value="ALCOHOL DEHYDROGENASE CYTOCHROME C SUBUNIT"/>
    <property type="match status" value="1"/>
</dbReference>
<evidence type="ECO:0000256" key="7">
    <source>
        <dbReference type="SAM" id="MobiDB-lite"/>
    </source>
</evidence>
<keyword evidence="8" id="KW-0812">Transmembrane</keyword>
<dbReference type="InterPro" id="IPR008168">
    <property type="entry name" value="Cyt_C_IC"/>
</dbReference>
<protein>
    <recommendedName>
        <fullName evidence="9">Cytochrome c domain-containing protein</fullName>
    </recommendedName>
</protein>
<organism evidence="10 11">
    <name type="scientific">Cupriavidus respiraculi</name>
    <dbReference type="NCBI Taxonomy" id="195930"/>
    <lineage>
        <taxon>Bacteria</taxon>
        <taxon>Pseudomonadati</taxon>
        <taxon>Pseudomonadota</taxon>
        <taxon>Betaproteobacteria</taxon>
        <taxon>Burkholderiales</taxon>
        <taxon>Burkholderiaceae</taxon>
        <taxon>Cupriavidus</taxon>
    </lineage>
</organism>
<keyword evidence="8" id="KW-0472">Membrane</keyword>
<dbReference type="EMBL" id="CAJZAH010000001">
    <property type="protein sequence ID" value="CAG9168144.1"/>
    <property type="molecule type" value="Genomic_DNA"/>
</dbReference>
<dbReference type="PANTHER" id="PTHR35008">
    <property type="entry name" value="BLL4482 PROTEIN-RELATED"/>
    <property type="match status" value="1"/>
</dbReference>
<evidence type="ECO:0000313" key="10">
    <source>
        <dbReference type="EMBL" id="CAG9168144.1"/>
    </source>
</evidence>
<comment type="caution">
    <text evidence="10">The sequence shown here is derived from an EMBL/GenBank/DDBJ whole genome shotgun (WGS) entry which is preliminary data.</text>
</comment>
<keyword evidence="1" id="KW-0813">Transport</keyword>
<feature type="domain" description="Cytochrome c" evidence="9">
    <location>
        <begin position="73"/>
        <end position="163"/>
    </location>
</feature>
<gene>
    <name evidence="10" type="ORF">LMG21510_00974</name>
</gene>
<keyword evidence="11" id="KW-1185">Reference proteome</keyword>
<feature type="transmembrane region" description="Helical" evidence="8">
    <location>
        <begin position="29"/>
        <end position="47"/>
    </location>
</feature>
<dbReference type="InterPro" id="IPR009056">
    <property type="entry name" value="Cyt_c-like_dom"/>
</dbReference>
<evidence type="ECO:0000256" key="1">
    <source>
        <dbReference type="ARBA" id="ARBA00022448"/>
    </source>
</evidence>
<evidence type="ECO:0000256" key="6">
    <source>
        <dbReference type="PROSITE-ProRule" id="PRU00433"/>
    </source>
</evidence>
<feature type="region of interest" description="Disordered" evidence="7">
    <location>
        <begin position="1"/>
        <end position="22"/>
    </location>
</feature>
<dbReference type="Pfam" id="PF13442">
    <property type="entry name" value="Cytochrome_CBB3"/>
    <property type="match status" value="1"/>
</dbReference>
<evidence type="ECO:0000256" key="5">
    <source>
        <dbReference type="ARBA" id="ARBA00023004"/>
    </source>
</evidence>
<reference evidence="10 11" key="1">
    <citation type="submission" date="2021-08" db="EMBL/GenBank/DDBJ databases">
        <authorList>
            <person name="Peeters C."/>
        </authorList>
    </citation>
    <scope>NUCLEOTIDE SEQUENCE [LARGE SCALE GENOMIC DNA]</scope>
    <source>
        <strain evidence="10 11">LMG 21510</strain>
    </source>
</reference>
<dbReference type="PRINTS" id="PR00605">
    <property type="entry name" value="CYTCHROMECIC"/>
</dbReference>
<dbReference type="Proteomes" id="UP000721236">
    <property type="component" value="Unassembled WGS sequence"/>
</dbReference>
<accession>A0ABM8WL93</accession>
<keyword evidence="3 6" id="KW-0479">Metal-binding</keyword>
<dbReference type="Gene3D" id="1.10.760.10">
    <property type="entry name" value="Cytochrome c-like domain"/>
    <property type="match status" value="1"/>
</dbReference>
<keyword evidence="4" id="KW-0249">Electron transport</keyword>
<dbReference type="RefSeq" id="WP_224040012.1">
    <property type="nucleotide sequence ID" value="NZ_CAJZAH010000001.1"/>
</dbReference>
<evidence type="ECO:0000256" key="4">
    <source>
        <dbReference type="ARBA" id="ARBA00022982"/>
    </source>
</evidence>
<dbReference type="InterPro" id="IPR051459">
    <property type="entry name" value="Cytochrome_c-type_DH"/>
</dbReference>
<evidence type="ECO:0000256" key="2">
    <source>
        <dbReference type="ARBA" id="ARBA00022617"/>
    </source>
</evidence>
<keyword evidence="8" id="KW-1133">Transmembrane helix</keyword>
<dbReference type="SUPFAM" id="SSF46626">
    <property type="entry name" value="Cytochrome c"/>
    <property type="match status" value="1"/>
</dbReference>
<dbReference type="InterPro" id="IPR036909">
    <property type="entry name" value="Cyt_c-like_dom_sf"/>
</dbReference>
<name>A0ABM8WL93_9BURK</name>